<feature type="compositionally biased region" description="Basic and acidic residues" evidence="1">
    <location>
        <begin position="26"/>
        <end position="43"/>
    </location>
</feature>
<organism evidence="2 3">
    <name type="scientific">Planoprotostelium fungivorum</name>
    <dbReference type="NCBI Taxonomy" id="1890364"/>
    <lineage>
        <taxon>Eukaryota</taxon>
        <taxon>Amoebozoa</taxon>
        <taxon>Evosea</taxon>
        <taxon>Variosea</taxon>
        <taxon>Cavosteliida</taxon>
        <taxon>Cavosteliaceae</taxon>
        <taxon>Planoprotostelium</taxon>
    </lineage>
</organism>
<sequence>MEEEPPQKKRMVLPQLPADFEEDAESFEHTEHHEPNLIHHLPNDEDEDAPPSDHEDPMEQMVQVPPSEDSFGHIRRYYKDTFFVDPWEKLPVVSEPLPSLHANRQSSFRPPCNFGPDCNDHNPRGAEAIEVEGEEEGEEEEEATVVEIVGEGITVTNTDGTIIIWVDIQTIVMLAGGYTNDGLPLSFGQQRRGHWRGNQ</sequence>
<dbReference type="AlphaFoldDB" id="A0A2P6MVL6"/>
<name>A0A2P6MVL6_9EUKA</name>
<accession>A0A2P6MVL6</accession>
<dbReference type="Proteomes" id="UP000241769">
    <property type="component" value="Unassembled WGS sequence"/>
</dbReference>
<reference evidence="2 3" key="1">
    <citation type="journal article" date="2018" name="Genome Biol. Evol.">
        <title>Multiple Roots of Fruiting Body Formation in Amoebozoa.</title>
        <authorList>
            <person name="Hillmann F."/>
            <person name="Forbes G."/>
            <person name="Novohradska S."/>
            <person name="Ferling I."/>
            <person name="Riege K."/>
            <person name="Groth M."/>
            <person name="Westermann M."/>
            <person name="Marz M."/>
            <person name="Spaller T."/>
            <person name="Winckler T."/>
            <person name="Schaap P."/>
            <person name="Glockner G."/>
        </authorList>
    </citation>
    <scope>NUCLEOTIDE SEQUENCE [LARGE SCALE GENOMIC DNA]</scope>
    <source>
        <strain evidence="2 3">Jena</strain>
    </source>
</reference>
<proteinExistence type="predicted"/>
<keyword evidence="3" id="KW-1185">Reference proteome</keyword>
<protein>
    <submittedName>
        <fullName evidence="2">Uncharacterized protein</fullName>
    </submittedName>
</protein>
<dbReference type="EMBL" id="MDYQ01000364">
    <property type="protein sequence ID" value="PRP75745.1"/>
    <property type="molecule type" value="Genomic_DNA"/>
</dbReference>
<gene>
    <name evidence="2" type="ORF">PROFUN_09169</name>
</gene>
<evidence type="ECO:0000313" key="3">
    <source>
        <dbReference type="Proteomes" id="UP000241769"/>
    </source>
</evidence>
<dbReference type="InParanoid" id="A0A2P6MVL6"/>
<evidence type="ECO:0000313" key="2">
    <source>
        <dbReference type="EMBL" id="PRP75745.1"/>
    </source>
</evidence>
<feature type="region of interest" description="Disordered" evidence="1">
    <location>
        <begin position="1"/>
        <end position="60"/>
    </location>
</feature>
<evidence type="ECO:0000256" key="1">
    <source>
        <dbReference type="SAM" id="MobiDB-lite"/>
    </source>
</evidence>
<comment type="caution">
    <text evidence="2">The sequence shown here is derived from an EMBL/GenBank/DDBJ whole genome shotgun (WGS) entry which is preliminary data.</text>
</comment>